<dbReference type="GeneID" id="66106189"/>
<dbReference type="PANTHER" id="PTHR14211">
    <property type="entry name" value="GLIOMA SUPPRESSOR CANDIDATE REGION GENE 2"/>
    <property type="match status" value="1"/>
</dbReference>
<dbReference type="GO" id="GO:0000027">
    <property type="term" value="P:ribosomal large subunit assembly"/>
    <property type="evidence" value="ECO:0007669"/>
    <property type="project" value="TreeGrafter"/>
</dbReference>
<dbReference type="InterPro" id="IPR011687">
    <property type="entry name" value="Nop53/GLTSCR2"/>
</dbReference>
<dbReference type="GO" id="GO:0005730">
    <property type="term" value="C:nucleolus"/>
    <property type="evidence" value="ECO:0007669"/>
    <property type="project" value="UniProtKB-SubCell"/>
</dbReference>
<comment type="subcellular location">
    <subcellularLocation>
        <location evidence="1">Nucleus</location>
        <location evidence="1">Nucleolus</location>
    </subcellularLocation>
    <subcellularLocation>
        <location evidence="2">Nucleus</location>
        <location evidence="2">Nucleoplasm</location>
    </subcellularLocation>
</comment>
<dbReference type="EMBL" id="MU250596">
    <property type="protein sequence ID" value="KAG7439418.1"/>
    <property type="molecule type" value="Genomic_DNA"/>
</dbReference>
<keyword evidence="5" id="KW-0690">Ribosome biogenesis</keyword>
<comment type="caution">
    <text evidence="7">The sequence shown here is derived from an EMBL/GenBank/DDBJ whole genome shotgun (WGS) entry which is preliminary data.</text>
</comment>
<dbReference type="GO" id="GO:0008097">
    <property type="term" value="F:5S rRNA binding"/>
    <property type="evidence" value="ECO:0007669"/>
    <property type="project" value="TreeGrafter"/>
</dbReference>
<evidence type="ECO:0000256" key="1">
    <source>
        <dbReference type="ARBA" id="ARBA00004604"/>
    </source>
</evidence>
<dbReference type="PIRSF" id="PIRSF017302">
    <property type="entry name" value="Gltscr2"/>
    <property type="match status" value="1"/>
</dbReference>
<evidence type="ECO:0000256" key="3">
    <source>
        <dbReference type="ARBA" id="ARBA00008838"/>
    </source>
</evidence>
<dbReference type="GO" id="GO:0006364">
    <property type="term" value="P:rRNA processing"/>
    <property type="evidence" value="ECO:0007669"/>
    <property type="project" value="TreeGrafter"/>
</dbReference>
<dbReference type="OrthoDB" id="5072at2759"/>
<keyword evidence="8" id="KW-1185">Reference proteome</keyword>
<keyword evidence="6" id="KW-0539">Nucleus</keyword>
<evidence type="ECO:0000256" key="4">
    <source>
        <dbReference type="ARBA" id="ARBA00018339"/>
    </source>
</evidence>
<reference evidence="7" key="1">
    <citation type="submission" date="2020-11" db="EMBL/GenBank/DDBJ databases">
        <title>Adaptations for nitrogen fixation in a non-lichenized fungal sporocarp promotes dispersal by wood-feeding termites.</title>
        <authorList>
            <consortium name="DOE Joint Genome Institute"/>
            <person name="Koch R.A."/>
            <person name="Yoon G."/>
            <person name="Arayal U."/>
            <person name="Lail K."/>
            <person name="Amirebrahimi M."/>
            <person name="Labutti K."/>
            <person name="Lipzen A."/>
            <person name="Riley R."/>
            <person name="Barry K."/>
            <person name="Henrissat B."/>
            <person name="Grigoriev I.V."/>
            <person name="Herr J.R."/>
            <person name="Aime M.C."/>
        </authorList>
    </citation>
    <scope>NUCLEOTIDE SEQUENCE</scope>
    <source>
        <strain evidence="7">MCA 3950</strain>
    </source>
</reference>
<organism evidence="7 8">
    <name type="scientific">Guyanagaster necrorhizus</name>
    <dbReference type="NCBI Taxonomy" id="856835"/>
    <lineage>
        <taxon>Eukaryota</taxon>
        <taxon>Fungi</taxon>
        <taxon>Dikarya</taxon>
        <taxon>Basidiomycota</taxon>
        <taxon>Agaricomycotina</taxon>
        <taxon>Agaricomycetes</taxon>
        <taxon>Agaricomycetidae</taxon>
        <taxon>Agaricales</taxon>
        <taxon>Marasmiineae</taxon>
        <taxon>Physalacriaceae</taxon>
        <taxon>Guyanagaster</taxon>
    </lineage>
</organism>
<accession>A0A9P7VF47</accession>
<dbReference type="Pfam" id="PF07767">
    <property type="entry name" value="Nop53"/>
    <property type="match status" value="1"/>
</dbReference>
<proteinExistence type="inferred from homology"/>
<evidence type="ECO:0000313" key="7">
    <source>
        <dbReference type="EMBL" id="KAG7439418.1"/>
    </source>
</evidence>
<sequence>APSQHNQSSRRCKRAWRKNVNIEDVEEALDGMREKERVVGKPLQKTTDNGLFFVDLAGDDQVRKSIPKSLASQTTAAKILAQRSAVPAVFSRATSSGKRKAAVTREEKEWMLRIVKRPRQGPFNSIVDPTEFGAGSAIIGLTEAMKNSGQFDPWAADAEEKVEVPEGTERLQKKPVKVCLSVPAVVEPHLGTSYNPPADAHRELLLRAHEIEERRIAEAEKLTEVKNQMENARVGEDDGNSGVPGMKVDIATTVEEEEEPSETFSKPALERKMKQQRRKAAKVLPVEKRALANKAANKRILATIDRVKALSKEAKINSAKRDAERQQLRLLAETKLKKGLSGQKLGKHKVAEGGINVQLGEDLSESLRVLKPEGNLFRVRFLSLQHRGRIEPRAFVLPKKQRTQTVEYEKHAWKKFDR</sequence>
<dbReference type="GO" id="GO:0005654">
    <property type="term" value="C:nucleoplasm"/>
    <property type="evidence" value="ECO:0007669"/>
    <property type="project" value="UniProtKB-SubCell"/>
</dbReference>
<protein>
    <recommendedName>
        <fullName evidence="4">Ribosome biogenesis protein NOP53</fullName>
    </recommendedName>
</protein>
<evidence type="ECO:0000313" key="8">
    <source>
        <dbReference type="Proteomes" id="UP000812287"/>
    </source>
</evidence>
<dbReference type="AlphaFoldDB" id="A0A9P7VF47"/>
<dbReference type="Proteomes" id="UP000812287">
    <property type="component" value="Unassembled WGS sequence"/>
</dbReference>
<dbReference type="RefSeq" id="XP_043032918.1">
    <property type="nucleotide sequence ID" value="XM_043183892.1"/>
</dbReference>
<evidence type="ECO:0000256" key="2">
    <source>
        <dbReference type="ARBA" id="ARBA00004642"/>
    </source>
</evidence>
<gene>
    <name evidence="7" type="ORF">BT62DRAFT_913717</name>
</gene>
<feature type="non-terminal residue" evidence="7">
    <location>
        <position position="1"/>
    </location>
</feature>
<comment type="similarity">
    <text evidence="3">Belongs to the NOP53 family.</text>
</comment>
<dbReference type="PANTHER" id="PTHR14211:SF7">
    <property type="entry name" value="RIBOSOME BIOGENESIS PROTEIN NOP53"/>
    <property type="match status" value="1"/>
</dbReference>
<evidence type="ECO:0000256" key="5">
    <source>
        <dbReference type="ARBA" id="ARBA00022517"/>
    </source>
</evidence>
<evidence type="ECO:0000256" key="6">
    <source>
        <dbReference type="ARBA" id="ARBA00023242"/>
    </source>
</evidence>
<name>A0A9P7VF47_9AGAR</name>